<dbReference type="InterPro" id="IPR043128">
    <property type="entry name" value="Rev_trsase/Diguanyl_cyclase"/>
</dbReference>
<dbReference type="Gene3D" id="3.30.70.270">
    <property type="match status" value="1"/>
</dbReference>
<dbReference type="Gene3D" id="3.10.10.10">
    <property type="entry name" value="HIV Type 1 Reverse Transcriptase, subunit A, domain 1"/>
    <property type="match status" value="1"/>
</dbReference>
<accession>A0AAD4WLL8</accession>
<dbReference type="InterPro" id="IPR032567">
    <property type="entry name" value="RTL1-rel"/>
</dbReference>
<dbReference type="AlphaFoldDB" id="A0AAD4WLL8"/>
<evidence type="ECO:0008006" key="3">
    <source>
        <dbReference type="Google" id="ProtNLM"/>
    </source>
</evidence>
<dbReference type="SUPFAM" id="SSF56672">
    <property type="entry name" value="DNA/RNA polymerases"/>
    <property type="match status" value="1"/>
</dbReference>
<dbReference type="PANTHER" id="PTHR15503">
    <property type="entry name" value="LDOC1 RELATED"/>
    <property type="match status" value="1"/>
</dbReference>
<keyword evidence="2" id="KW-1185">Reference proteome</keyword>
<comment type="caution">
    <text evidence="1">The sequence shown here is derived from an EMBL/GenBank/DDBJ whole genome shotgun (WGS) entry which is preliminary data.</text>
</comment>
<sequence>MVDLDVILGLDWLARHRASVDYAEKDVFLEDLLGLPPHREIEFIIKFAPGTEPISRAPYRMAPAKLRELKTQLQELVDKGFIQPSFSPRGASVLFVKKKDVTMRLCIDSRQLNEIVVQNRYSLPRIDELFNQLIADPSSYHLDEKTPTLFSSSYDHCPNQPTASAGVLET</sequence>
<proteinExistence type="predicted"/>
<evidence type="ECO:0000313" key="2">
    <source>
        <dbReference type="Proteomes" id="UP001054821"/>
    </source>
</evidence>
<dbReference type="EMBL" id="JAJFAZ020000002">
    <property type="protein sequence ID" value="KAI5344297.1"/>
    <property type="molecule type" value="Genomic_DNA"/>
</dbReference>
<dbReference type="Pfam" id="PF08284">
    <property type="entry name" value="RVP_2"/>
    <property type="match status" value="1"/>
</dbReference>
<organism evidence="1 2">
    <name type="scientific">Prunus dulcis</name>
    <name type="common">Almond</name>
    <name type="synonym">Amygdalus dulcis</name>
    <dbReference type="NCBI Taxonomy" id="3755"/>
    <lineage>
        <taxon>Eukaryota</taxon>
        <taxon>Viridiplantae</taxon>
        <taxon>Streptophyta</taxon>
        <taxon>Embryophyta</taxon>
        <taxon>Tracheophyta</taxon>
        <taxon>Spermatophyta</taxon>
        <taxon>Magnoliopsida</taxon>
        <taxon>eudicotyledons</taxon>
        <taxon>Gunneridae</taxon>
        <taxon>Pentapetalae</taxon>
        <taxon>rosids</taxon>
        <taxon>fabids</taxon>
        <taxon>Rosales</taxon>
        <taxon>Rosaceae</taxon>
        <taxon>Amygdaloideae</taxon>
        <taxon>Amygdaleae</taxon>
        <taxon>Prunus</taxon>
    </lineage>
</organism>
<evidence type="ECO:0000313" key="1">
    <source>
        <dbReference type="EMBL" id="KAI5344297.1"/>
    </source>
</evidence>
<reference evidence="1 2" key="1">
    <citation type="journal article" date="2022" name="G3 (Bethesda)">
        <title>Whole-genome sequence and methylome profiling of the almond [Prunus dulcis (Mill.) D.A. Webb] cultivar 'Nonpareil'.</title>
        <authorList>
            <person name="D'Amico-Willman K.M."/>
            <person name="Ouma W.Z."/>
            <person name="Meulia T."/>
            <person name="Sideli G.M."/>
            <person name="Gradziel T.M."/>
            <person name="Fresnedo-Ramirez J."/>
        </authorList>
    </citation>
    <scope>NUCLEOTIDE SEQUENCE [LARGE SCALE GENOMIC DNA]</scope>
    <source>
        <strain evidence="1">Clone GOH B32 T37-40</strain>
    </source>
</reference>
<dbReference type="Proteomes" id="UP001054821">
    <property type="component" value="Chromosome 2"/>
</dbReference>
<protein>
    <recommendedName>
        <fullName evidence="3">Transposable element protein</fullName>
    </recommendedName>
</protein>
<dbReference type="PANTHER" id="PTHR15503:SF45">
    <property type="entry name" value="RNA-DIRECTED DNA POLYMERASE HOMOLOG"/>
    <property type="match status" value="1"/>
</dbReference>
<name>A0AAD4WLL8_PRUDU</name>
<dbReference type="InterPro" id="IPR043502">
    <property type="entry name" value="DNA/RNA_pol_sf"/>
</dbReference>
<gene>
    <name evidence="1" type="ORF">L3X38_012174</name>
</gene>